<comment type="caution">
    <text evidence="2">The sequence shown here is derived from an EMBL/GenBank/DDBJ whole genome shotgun (WGS) entry which is preliminary data.</text>
</comment>
<dbReference type="Proteomes" id="UP001321473">
    <property type="component" value="Unassembled WGS sequence"/>
</dbReference>
<reference evidence="2 3" key="1">
    <citation type="journal article" date="2023" name="Arcadia Sci">
        <title>De novo assembly of a long-read Amblyomma americanum tick genome.</title>
        <authorList>
            <person name="Chou S."/>
            <person name="Poskanzer K.E."/>
            <person name="Rollins M."/>
            <person name="Thuy-Boun P.S."/>
        </authorList>
    </citation>
    <scope>NUCLEOTIDE SEQUENCE [LARGE SCALE GENOMIC DNA]</scope>
    <source>
        <strain evidence="2">F_SG_1</strain>
        <tissue evidence="2">Salivary glands</tissue>
    </source>
</reference>
<accession>A0AAQ4E7A6</accession>
<name>A0AAQ4E7A6_AMBAM</name>
<feature type="region of interest" description="Disordered" evidence="1">
    <location>
        <begin position="315"/>
        <end position="375"/>
    </location>
</feature>
<proteinExistence type="predicted"/>
<evidence type="ECO:0000313" key="2">
    <source>
        <dbReference type="EMBL" id="KAK8770550.1"/>
    </source>
</evidence>
<organism evidence="2 3">
    <name type="scientific">Amblyomma americanum</name>
    <name type="common">Lone star tick</name>
    <dbReference type="NCBI Taxonomy" id="6943"/>
    <lineage>
        <taxon>Eukaryota</taxon>
        <taxon>Metazoa</taxon>
        <taxon>Ecdysozoa</taxon>
        <taxon>Arthropoda</taxon>
        <taxon>Chelicerata</taxon>
        <taxon>Arachnida</taxon>
        <taxon>Acari</taxon>
        <taxon>Parasitiformes</taxon>
        <taxon>Ixodida</taxon>
        <taxon>Ixodoidea</taxon>
        <taxon>Ixodidae</taxon>
        <taxon>Amblyomminae</taxon>
        <taxon>Amblyomma</taxon>
    </lineage>
</organism>
<protein>
    <submittedName>
        <fullName evidence="2">Uncharacterized protein</fullName>
    </submittedName>
</protein>
<keyword evidence="3" id="KW-1185">Reference proteome</keyword>
<dbReference type="AlphaFoldDB" id="A0AAQ4E7A6"/>
<feature type="region of interest" description="Disordered" evidence="1">
    <location>
        <begin position="88"/>
        <end position="111"/>
    </location>
</feature>
<gene>
    <name evidence="2" type="ORF">V5799_012985</name>
</gene>
<sequence>MEELLGFSFEHIDKLAARRGKTVTMEEKERLWDYVERMRSEQDEWVTKDSVSWDEVDARYALRTKSISLSSLPTELVLSGSGAQTPPPLLYSSRKLHPRQQPQASGGASGREALCELQAGESLTQSEVWDVGSPRRRNIAAMKQASAQKKHGWQRMLRKVFHNSPKQGAASDCLVDFDEFFTGVAMSSSPCEGEKDEWITKESLPWDEINERYALRSKSLSRMSIPNLFLPEEPAPGKETKKQALCELQAGESLTQSEVWDVGSPRGHDIPAMKKASAKKEHGWKRALKNVLKDDAKKEAGILRLGGLDEFATGITMTSSPLPVPRALTADGPPPPPAATFDEERPAGLIRQSLSSFGMHSGKKDAAGPTKADNV</sequence>
<dbReference type="EMBL" id="JARKHS020020953">
    <property type="protein sequence ID" value="KAK8770550.1"/>
    <property type="molecule type" value="Genomic_DNA"/>
</dbReference>
<evidence type="ECO:0000256" key="1">
    <source>
        <dbReference type="SAM" id="MobiDB-lite"/>
    </source>
</evidence>
<evidence type="ECO:0000313" key="3">
    <source>
        <dbReference type="Proteomes" id="UP001321473"/>
    </source>
</evidence>